<feature type="region of interest" description="Disordered" evidence="1">
    <location>
        <begin position="68"/>
        <end position="188"/>
    </location>
</feature>
<feature type="compositionally biased region" description="Acidic residues" evidence="1">
    <location>
        <begin position="113"/>
        <end position="144"/>
    </location>
</feature>
<keyword evidence="2" id="KW-1133">Transmembrane helix</keyword>
<feature type="compositionally biased region" description="Low complexity" evidence="1">
    <location>
        <begin position="147"/>
        <end position="162"/>
    </location>
</feature>
<sequence>MNESHNGTHEDNQAQAAAGGRGRRTRRVLIPAVAAIAVLGIGGAVWAGVADDDLGDAERDKLSGVAVKAAGGGQVTEAEEDDGFYEVEVTREDGTQVDVRLDKDRKVVSTETEGPDDDGDDSDDGEGRDDRDDSTDGDDRDDNEAPLTAAETAAAKKAALAEIGGGTVTDVDRDDDGGGSGGYEVEVTKTDGTEWSVRLDANHKVLSSNRDD</sequence>
<feature type="compositionally biased region" description="Basic and acidic residues" evidence="1">
    <location>
        <begin position="88"/>
        <end position="108"/>
    </location>
</feature>
<protein>
    <submittedName>
        <fullName evidence="4">Putative membrane protein YkoI</fullName>
    </submittedName>
</protein>
<dbReference type="Pfam" id="PF03413">
    <property type="entry name" value="PepSY"/>
    <property type="match status" value="1"/>
</dbReference>
<dbReference type="RefSeq" id="WP_179502204.1">
    <property type="nucleotide sequence ID" value="NZ_JACCAA010000001.1"/>
</dbReference>
<dbReference type="EMBL" id="JACCAA010000001">
    <property type="protein sequence ID" value="NYG59120.1"/>
    <property type="molecule type" value="Genomic_DNA"/>
</dbReference>
<feature type="compositionally biased region" description="Basic and acidic residues" evidence="1">
    <location>
        <begin position="1"/>
        <end position="12"/>
    </location>
</feature>
<keyword evidence="5" id="KW-1185">Reference proteome</keyword>
<feature type="domain" description="PepSY" evidence="3">
    <location>
        <begin position="155"/>
        <end position="202"/>
    </location>
</feature>
<evidence type="ECO:0000256" key="1">
    <source>
        <dbReference type="SAM" id="MobiDB-lite"/>
    </source>
</evidence>
<accession>A0A7Y9S482</accession>
<gene>
    <name evidence="4" type="ORF">BJ980_002043</name>
</gene>
<evidence type="ECO:0000313" key="4">
    <source>
        <dbReference type="EMBL" id="NYG59120.1"/>
    </source>
</evidence>
<reference evidence="4 5" key="1">
    <citation type="submission" date="2020-07" db="EMBL/GenBank/DDBJ databases">
        <title>Sequencing the genomes of 1000 actinobacteria strains.</title>
        <authorList>
            <person name="Klenk H.-P."/>
        </authorList>
    </citation>
    <scope>NUCLEOTIDE SEQUENCE [LARGE SCALE GENOMIC DNA]</scope>
    <source>
        <strain evidence="4 5">DSM 23819</strain>
    </source>
</reference>
<evidence type="ECO:0000313" key="5">
    <source>
        <dbReference type="Proteomes" id="UP000540656"/>
    </source>
</evidence>
<dbReference type="Proteomes" id="UP000540656">
    <property type="component" value="Unassembled WGS sequence"/>
</dbReference>
<evidence type="ECO:0000256" key="2">
    <source>
        <dbReference type="SAM" id="Phobius"/>
    </source>
</evidence>
<keyword evidence="2" id="KW-0812">Transmembrane</keyword>
<feature type="transmembrane region" description="Helical" evidence="2">
    <location>
        <begin position="28"/>
        <end position="49"/>
    </location>
</feature>
<organism evidence="4 5">
    <name type="scientific">Nocardioides daedukensis</name>
    <dbReference type="NCBI Taxonomy" id="634462"/>
    <lineage>
        <taxon>Bacteria</taxon>
        <taxon>Bacillati</taxon>
        <taxon>Actinomycetota</taxon>
        <taxon>Actinomycetes</taxon>
        <taxon>Propionibacteriales</taxon>
        <taxon>Nocardioidaceae</taxon>
        <taxon>Nocardioides</taxon>
    </lineage>
</organism>
<dbReference type="Gene3D" id="3.30.505.20">
    <property type="match status" value="2"/>
</dbReference>
<dbReference type="InterPro" id="IPR025711">
    <property type="entry name" value="PepSY"/>
</dbReference>
<comment type="caution">
    <text evidence="4">The sequence shown here is derived from an EMBL/GenBank/DDBJ whole genome shotgun (WGS) entry which is preliminary data.</text>
</comment>
<keyword evidence="2" id="KW-0472">Membrane</keyword>
<dbReference type="AlphaFoldDB" id="A0A7Y9S482"/>
<proteinExistence type="predicted"/>
<evidence type="ECO:0000259" key="3">
    <source>
        <dbReference type="Pfam" id="PF03413"/>
    </source>
</evidence>
<feature type="region of interest" description="Disordered" evidence="1">
    <location>
        <begin position="1"/>
        <end position="24"/>
    </location>
</feature>
<name>A0A7Y9S482_9ACTN</name>